<reference evidence="5" key="1">
    <citation type="submission" date="2023-08" db="EMBL/GenBank/DDBJ databases">
        <title>Rhodospirillaceae gen. nov., a novel taxon isolated from the Yangtze River Yuezi River estuary sludge.</title>
        <authorList>
            <person name="Ruan L."/>
        </authorList>
    </citation>
    <scope>NUCLEOTIDE SEQUENCE [LARGE SCALE GENOMIC DNA]</scope>
    <source>
        <strain evidence="5">R-7</strain>
    </source>
</reference>
<accession>A0ABU0YSY2</accession>
<dbReference type="EMBL" id="JAUYVI010000008">
    <property type="protein sequence ID" value="MDQ7250817.1"/>
    <property type="molecule type" value="Genomic_DNA"/>
</dbReference>
<comment type="caution">
    <text evidence="4">The sequence shown here is derived from an EMBL/GenBank/DDBJ whole genome shotgun (WGS) entry which is preliminary data.</text>
</comment>
<dbReference type="PANTHER" id="PTHR43580:SF2">
    <property type="entry name" value="CYTOKINE-LIKE NUCLEAR FACTOR N-PAC"/>
    <property type="match status" value="1"/>
</dbReference>
<evidence type="ECO:0000313" key="4">
    <source>
        <dbReference type="EMBL" id="MDQ7250817.1"/>
    </source>
</evidence>
<feature type="domain" description="NADPH-dependent reductive aminase-like C-terminal" evidence="3">
    <location>
        <begin position="178"/>
        <end position="285"/>
    </location>
</feature>
<dbReference type="RefSeq" id="WP_379960574.1">
    <property type="nucleotide sequence ID" value="NZ_JAUYVI010000008.1"/>
</dbReference>
<dbReference type="Gene3D" id="3.40.50.720">
    <property type="entry name" value="NAD(P)-binding Rossmann-like Domain"/>
    <property type="match status" value="1"/>
</dbReference>
<dbReference type="InterPro" id="IPR051265">
    <property type="entry name" value="HIBADH-related_NP60_sf"/>
</dbReference>
<sequence length="287" mass="29163">MSDVSAIGLGKMGAALATTLLSSGRSVTVWNRSADKAAALLEAGATLAPSPNAAIAASPVSITCVKTHATTTELLRPLGAALAGKTIIDLSTGGAKEAEELVAMLLAAGARWQIGMINAYPSGIGKPETAILCAGPAEVWAAHGDVVRTLGGASAHVGTEPAAIPGLFAAMFTARQGFMFGLIYGGAVCRKAGLPMEAFAAQVPVTFGMAKNYADLFMRSVPTQSYDDAGATVAVYLAALDDALSTFEATGTTDALPRLMRDLAARGVAEGYAAKELTALVEMLAKD</sequence>
<feature type="domain" description="6-phosphogluconate dehydrogenase NADP-binding" evidence="2">
    <location>
        <begin position="4"/>
        <end position="156"/>
    </location>
</feature>
<dbReference type="InterPro" id="IPR006115">
    <property type="entry name" value="6PGDH_NADP-bd"/>
</dbReference>
<dbReference type="InterPro" id="IPR013328">
    <property type="entry name" value="6PGD_dom2"/>
</dbReference>
<dbReference type="Pfam" id="PF03446">
    <property type="entry name" value="NAD_binding_2"/>
    <property type="match status" value="1"/>
</dbReference>
<proteinExistence type="predicted"/>
<dbReference type="SUPFAM" id="SSF51735">
    <property type="entry name" value="NAD(P)-binding Rossmann-fold domains"/>
    <property type="match status" value="1"/>
</dbReference>
<evidence type="ECO:0000256" key="1">
    <source>
        <dbReference type="ARBA" id="ARBA00023002"/>
    </source>
</evidence>
<protein>
    <submittedName>
        <fullName evidence="4">NAD(P)-binding domain-containing protein</fullName>
    </submittedName>
</protein>
<dbReference type="Pfam" id="PF21761">
    <property type="entry name" value="RedAm-like_C"/>
    <property type="match status" value="1"/>
</dbReference>
<dbReference type="PANTHER" id="PTHR43580">
    <property type="entry name" value="OXIDOREDUCTASE GLYR1-RELATED"/>
    <property type="match status" value="1"/>
</dbReference>
<dbReference type="PIRSF" id="PIRSF000103">
    <property type="entry name" value="HIBADH"/>
    <property type="match status" value="1"/>
</dbReference>
<dbReference type="Gene3D" id="1.10.1040.10">
    <property type="entry name" value="N-(1-d-carboxylethyl)-l-norvaline Dehydrogenase, domain 2"/>
    <property type="match status" value="1"/>
</dbReference>
<evidence type="ECO:0000313" key="5">
    <source>
        <dbReference type="Proteomes" id="UP001230156"/>
    </source>
</evidence>
<dbReference type="InterPro" id="IPR015815">
    <property type="entry name" value="HIBADH-related"/>
</dbReference>
<name>A0ABU0YSY2_9PROT</name>
<gene>
    <name evidence="4" type="ORF">Q8A70_24220</name>
</gene>
<dbReference type="Proteomes" id="UP001230156">
    <property type="component" value="Unassembled WGS sequence"/>
</dbReference>
<keyword evidence="1" id="KW-0560">Oxidoreductase</keyword>
<dbReference type="InterPro" id="IPR036291">
    <property type="entry name" value="NAD(P)-bd_dom_sf"/>
</dbReference>
<organism evidence="4 5">
    <name type="scientific">Dongia sedimenti</name>
    <dbReference type="NCBI Taxonomy" id="3064282"/>
    <lineage>
        <taxon>Bacteria</taxon>
        <taxon>Pseudomonadati</taxon>
        <taxon>Pseudomonadota</taxon>
        <taxon>Alphaproteobacteria</taxon>
        <taxon>Rhodospirillales</taxon>
        <taxon>Dongiaceae</taxon>
        <taxon>Dongia</taxon>
    </lineage>
</organism>
<evidence type="ECO:0000259" key="3">
    <source>
        <dbReference type="Pfam" id="PF21761"/>
    </source>
</evidence>
<evidence type="ECO:0000259" key="2">
    <source>
        <dbReference type="Pfam" id="PF03446"/>
    </source>
</evidence>
<keyword evidence="5" id="KW-1185">Reference proteome</keyword>
<dbReference type="InterPro" id="IPR048666">
    <property type="entry name" value="RedAm-like_C"/>
</dbReference>